<name>A0ABT1SXZ2_9SPHI</name>
<dbReference type="PANTHER" id="PTHR30273:SF2">
    <property type="entry name" value="PROTEIN FECR"/>
    <property type="match status" value="1"/>
</dbReference>
<feature type="domain" description="FecR protein" evidence="2">
    <location>
        <begin position="186"/>
        <end position="281"/>
    </location>
</feature>
<dbReference type="EMBL" id="JANHOH010000001">
    <property type="protein sequence ID" value="MCQ6957219.1"/>
    <property type="molecule type" value="Genomic_DNA"/>
</dbReference>
<evidence type="ECO:0000259" key="3">
    <source>
        <dbReference type="Pfam" id="PF16344"/>
    </source>
</evidence>
<dbReference type="Gene3D" id="3.55.50.30">
    <property type="match status" value="1"/>
</dbReference>
<dbReference type="RefSeq" id="WP_256537426.1">
    <property type="nucleotide sequence ID" value="NZ_JANHOH010000001.1"/>
</dbReference>
<evidence type="ECO:0000313" key="5">
    <source>
        <dbReference type="Proteomes" id="UP001204376"/>
    </source>
</evidence>
<keyword evidence="5" id="KW-1185">Reference proteome</keyword>
<proteinExistence type="predicted"/>
<gene>
    <name evidence="4" type="ORF">NPE20_04600</name>
</gene>
<feature type="transmembrane region" description="Helical" evidence="1">
    <location>
        <begin position="85"/>
        <end position="105"/>
    </location>
</feature>
<evidence type="ECO:0000313" key="4">
    <source>
        <dbReference type="EMBL" id="MCQ6957219.1"/>
    </source>
</evidence>
<comment type="caution">
    <text evidence="4">The sequence shown here is derived from an EMBL/GenBank/DDBJ whole genome shotgun (WGS) entry which is preliminary data.</text>
</comment>
<evidence type="ECO:0000259" key="2">
    <source>
        <dbReference type="Pfam" id="PF04773"/>
    </source>
</evidence>
<dbReference type="Pfam" id="PF16344">
    <property type="entry name" value="FecR_C"/>
    <property type="match status" value="1"/>
</dbReference>
<dbReference type="InterPro" id="IPR012373">
    <property type="entry name" value="Ferrdict_sens_TM"/>
</dbReference>
<accession>A0ABT1SXZ2</accession>
<keyword evidence="1" id="KW-0472">Membrane</keyword>
<dbReference type="InterPro" id="IPR032508">
    <property type="entry name" value="FecR_C"/>
</dbReference>
<protein>
    <submittedName>
        <fullName evidence="4">FecR domain-containing protein</fullName>
    </submittedName>
</protein>
<reference evidence="4 5" key="1">
    <citation type="submission" date="2022-07" db="EMBL/GenBank/DDBJ databases">
        <title>Mucilaginibacter sp. JC4.</title>
        <authorList>
            <person name="Le V."/>
            <person name="Ko S.-R."/>
            <person name="Ahn C.-Y."/>
            <person name="Oh H.-M."/>
        </authorList>
    </citation>
    <scope>NUCLEOTIDE SEQUENCE [LARGE SCALE GENOMIC DNA]</scope>
    <source>
        <strain evidence="4 5">JC4</strain>
    </source>
</reference>
<dbReference type="Gene3D" id="2.60.120.1440">
    <property type="match status" value="1"/>
</dbReference>
<dbReference type="PANTHER" id="PTHR30273">
    <property type="entry name" value="PERIPLASMIC SIGNAL SENSOR AND SIGMA FACTOR ACTIVATOR FECR-RELATED"/>
    <property type="match status" value="1"/>
</dbReference>
<dbReference type="Proteomes" id="UP001204376">
    <property type="component" value="Unassembled WGS sequence"/>
</dbReference>
<evidence type="ECO:0000256" key="1">
    <source>
        <dbReference type="SAM" id="Phobius"/>
    </source>
</evidence>
<keyword evidence="1" id="KW-0812">Transmembrane</keyword>
<feature type="domain" description="Protein FecR C-terminal" evidence="3">
    <location>
        <begin position="334"/>
        <end position="401"/>
    </location>
</feature>
<sequence length="403" mass="44834">MSNTEDNRLLLLYQKFQSKTASVEELTELNNFLASEGAEQHLFELIEKEYQLSEIKQPELSEFRAAQIFQQITSQPQTHRKIRSLWPRIAGVAAIAGMLVISILFKDQFLSIGNQSQVVSSNQDIAPGKSAATLTLANGRKILLTSVPSGELANESGVTISKTSNGEILYEIKENSETKPGQHNLLSTAMGETYQVKLPDGSRVWLNAASSLKYPVSFSSLKDRRVELHGEAYFEVAKDKLHPFLVETDGQEVTVLGTHFNIKAYKQDKNIVTTLAEGSVRVGYQASAWSDHGKIVYKDEVILSPGQQSLLKGETISVSKAALEESLAWKDGNFVFNDANIEKIMQDIARWYNIEVLYEGPFPTGAFSGNISRSKNISQILRALESTKLVHFKIEGRKVYVSK</sequence>
<organism evidence="4 5">
    <name type="scientific">Mucilaginibacter aquariorum</name>
    <dbReference type="NCBI Taxonomy" id="2967225"/>
    <lineage>
        <taxon>Bacteria</taxon>
        <taxon>Pseudomonadati</taxon>
        <taxon>Bacteroidota</taxon>
        <taxon>Sphingobacteriia</taxon>
        <taxon>Sphingobacteriales</taxon>
        <taxon>Sphingobacteriaceae</taxon>
        <taxon>Mucilaginibacter</taxon>
    </lineage>
</organism>
<keyword evidence="1" id="KW-1133">Transmembrane helix</keyword>
<dbReference type="Pfam" id="PF04773">
    <property type="entry name" value="FecR"/>
    <property type="match status" value="1"/>
</dbReference>
<dbReference type="InterPro" id="IPR006860">
    <property type="entry name" value="FecR"/>
</dbReference>